<comment type="caution">
    <text evidence="1">The sequence shown here is derived from an EMBL/GenBank/DDBJ whole genome shotgun (WGS) entry which is preliminary data.</text>
</comment>
<evidence type="ECO:0000313" key="1">
    <source>
        <dbReference type="EMBL" id="KAI4469038.1"/>
    </source>
</evidence>
<keyword evidence="2" id="KW-1185">Reference proteome</keyword>
<gene>
    <name evidence="1" type="ORF">MML48_2g00017553</name>
</gene>
<proteinExistence type="predicted"/>
<organism evidence="1 2">
    <name type="scientific">Holotrichia oblita</name>
    <name type="common">Chafer beetle</name>
    <dbReference type="NCBI Taxonomy" id="644536"/>
    <lineage>
        <taxon>Eukaryota</taxon>
        <taxon>Metazoa</taxon>
        <taxon>Ecdysozoa</taxon>
        <taxon>Arthropoda</taxon>
        <taxon>Hexapoda</taxon>
        <taxon>Insecta</taxon>
        <taxon>Pterygota</taxon>
        <taxon>Neoptera</taxon>
        <taxon>Endopterygota</taxon>
        <taxon>Coleoptera</taxon>
        <taxon>Polyphaga</taxon>
        <taxon>Scarabaeiformia</taxon>
        <taxon>Scarabaeidae</taxon>
        <taxon>Melolonthinae</taxon>
        <taxon>Holotrichia</taxon>
    </lineage>
</organism>
<accession>A0ACB9TQK7</accession>
<dbReference type="Proteomes" id="UP001056778">
    <property type="component" value="Chromosome 2"/>
</dbReference>
<protein>
    <submittedName>
        <fullName evidence="1">Cystathionine beta-synthase</fullName>
    </submittedName>
</protein>
<evidence type="ECO:0000313" key="2">
    <source>
        <dbReference type="Proteomes" id="UP001056778"/>
    </source>
</evidence>
<dbReference type="EMBL" id="CM043016">
    <property type="protein sequence ID" value="KAI4469038.1"/>
    <property type="molecule type" value="Genomic_DNA"/>
</dbReference>
<sequence>MDSFVLPSWTSKCTWHKESDPSSSPHTKKPLGPPKKINATALDTIGRTPLIRLNKIPQSYGIKCEVLVKCEYFNPGGSVKDRIAFRMVDDAEQAGRIKPGDTIIEATSGNTGIGLAMVCAIKGYKCLIVMPEKMSQEKVDTLTALGATVIRTPTTEGSYSPDGLIAVSQRIQKQTPNSVILDQYSNCSNPLAHYDTTAAEIYDQCDGKVDMVVGGSGTGGTLTGIGRRMREINPSCKIIGVDPEGSIMARPESLNKTPGKFWEVEGIGYDFIPTTLDHNVIDEWVKISDKDCMPMAKRLIREEGLLCGGSAGANVAAAMKVAAKLKAGQRCVVILPDSIRNYLSKFVSDAWMEVRNLQPCPNTLNHWWWEDKVSKLTLDPPITILPSTPCQKTLNLLRKLGINQIPVSDKTGKLLGIASLNELLTKFMLNRIKPDCPIGSALLTKFVRVKSDTTLGVVSKALQMDGFAVLMEGMYNIFHNGKQEQLAGLITTTDLLQYTTLNVHSNGPRRP</sequence>
<name>A0ACB9TQK7_HOLOL</name>
<reference evidence="1" key="1">
    <citation type="submission" date="2022-04" db="EMBL/GenBank/DDBJ databases">
        <title>Chromosome-scale genome assembly of Holotrichia oblita Faldermann.</title>
        <authorList>
            <person name="Rongchong L."/>
        </authorList>
    </citation>
    <scope>NUCLEOTIDE SEQUENCE</scope>
    <source>
        <strain evidence="1">81SQS9</strain>
    </source>
</reference>